<dbReference type="AlphaFoldDB" id="A0A6J7LMC3"/>
<gene>
    <name evidence="2" type="ORF">UFOPK3662_03914</name>
</gene>
<dbReference type="GO" id="GO:0003700">
    <property type="term" value="F:DNA-binding transcription factor activity"/>
    <property type="evidence" value="ECO:0007669"/>
    <property type="project" value="InterPro"/>
</dbReference>
<dbReference type="EMBL" id="CAFBMW010000066">
    <property type="protein sequence ID" value="CAB4966814.1"/>
    <property type="molecule type" value="Genomic_DNA"/>
</dbReference>
<reference evidence="2" key="1">
    <citation type="submission" date="2020-05" db="EMBL/GenBank/DDBJ databases">
        <authorList>
            <person name="Chiriac C."/>
            <person name="Salcher M."/>
            <person name="Ghai R."/>
            <person name="Kavagutti S V."/>
        </authorList>
    </citation>
    <scope>NUCLEOTIDE SEQUENCE</scope>
</reference>
<sequence length="128" mass="13805">MSAECCAGAAPAVSEICAAAHRRLLELEPYLREARRLHAILDAALPSISHPKPTPDRTRAPTGTNKQLILRELAQHPGSTAAQIAARTGRPRTVLASSVSRMARHGELTRTDTGFHITDRRSLTPGRA</sequence>
<accession>A0A6J7LMC3</accession>
<protein>
    <submittedName>
        <fullName evidence="2">Unannotated protein</fullName>
    </submittedName>
</protein>
<proteinExistence type="predicted"/>
<dbReference type="InterPro" id="IPR000835">
    <property type="entry name" value="HTH_MarR-typ"/>
</dbReference>
<feature type="domain" description="HTH marR-type" evidence="1">
    <location>
        <begin position="69"/>
        <end position="113"/>
    </location>
</feature>
<name>A0A6J7LMC3_9ZZZZ</name>
<evidence type="ECO:0000313" key="2">
    <source>
        <dbReference type="EMBL" id="CAB4966814.1"/>
    </source>
</evidence>
<evidence type="ECO:0000259" key="1">
    <source>
        <dbReference type="Pfam" id="PF12802"/>
    </source>
</evidence>
<dbReference type="InterPro" id="IPR036388">
    <property type="entry name" value="WH-like_DNA-bd_sf"/>
</dbReference>
<dbReference type="Gene3D" id="1.10.10.10">
    <property type="entry name" value="Winged helix-like DNA-binding domain superfamily/Winged helix DNA-binding domain"/>
    <property type="match status" value="1"/>
</dbReference>
<organism evidence="2">
    <name type="scientific">freshwater metagenome</name>
    <dbReference type="NCBI Taxonomy" id="449393"/>
    <lineage>
        <taxon>unclassified sequences</taxon>
        <taxon>metagenomes</taxon>
        <taxon>ecological metagenomes</taxon>
    </lineage>
</organism>
<dbReference type="SUPFAM" id="SSF46785">
    <property type="entry name" value="Winged helix' DNA-binding domain"/>
    <property type="match status" value="1"/>
</dbReference>
<dbReference type="InterPro" id="IPR036390">
    <property type="entry name" value="WH_DNA-bd_sf"/>
</dbReference>
<dbReference type="Pfam" id="PF12802">
    <property type="entry name" value="MarR_2"/>
    <property type="match status" value="1"/>
</dbReference>